<dbReference type="Proteomes" id="UP000479000">
    <property type="component" value="Unassembled WGS sequence"/>
</dbReference>
<dbReference type="OrthoDB" id="6754012at2759"/>
<dbReference type="AlphaFoldDB" id="A0A6H5H8Z1"/>
<feature type="non-terminal residue" evidence="1">
    <location>
        <position position="68"/>
    </location>
</feature>
<keyword evidence="2" id="KW-1185">Reference proteome</keyword>
<evidence type="ECO:0000313" key="1">
    <source>
        <dbReference type="EMBL" id="CAB0012099.1"/>
    </source>
</evidence>
<sequence>MNIQKFDTLDKENYDTWRILMEALLEKTDGIQYVNGTKIRPVLPTGGDSAARDAVLADADKWDSMDRK</sequence>
<protein>
    <recommendedName>
        <fullName evidence="3">Retrotransposon Copia-like N-terminal domain-containing protein</fullName>
    </recommendedName>
</protein>
<evidence type="ECO:0008006" key="3">
    <source>
        <dbReference type="Google" id="ProtNLM"/>
    </source>
</evidence>
<dbReference type="EMBL" id="CADCXU010024940">
    <property type="protein sequence ID" value="CAB0012099.1"/>
    <property type="molecule type" value="Genomic_DNA"/>
</dbReference>
<organism evidence="1 2">
    <name type="scientific">Nesidiocoris tenuis</name>
    <dbReference type="NCBI Taxonomy" id="355587"/>
    <lineage>
        <taxon>Eukaryota</taxon>
        <taxon>Metazoa</taxon>
        <taxon>Ecdysozoa</taxon>
        <taxon>Arthropoda</taxon>
        <taxon>Hexapoda</taxon>
        <taxon>Insecta</taxon>
        <taxon>Pterygota</taxon>
        <taxon>Neoptera</taxon>
        <taxon>Paraneoptera</taxon>
        <taxon>Hemiptera</taxon>
        <taxon>Heteroptera</taxon>
        <taxon>Panheteroptera</taxon>
        <taxon>Cimicomorpha</taxon>
        <taxon>Miridae</taxon>
        <taxon>Dicyphina</taxon>
        <taxon>Nesidiocoris</taxon>
    </lineage>
</organism>
<gene>
    <name evidence="1" type="ORF">NTEN_LOCUS16892</name>
</gene>
<reference evidence="1 2" key="1">
    <citation type="submission" date="2020-02" db="EMBL/GenBank/DDBJ databases">
        <authorList>
            <person name="Ferguson B K."/>
        </authorList>
    </citation>
    <scope>NUCLEOTIDE SEQUENCE [LARGE SCALE GENOMIC DNA]</scope>
</reference>
<accession>A0A6H5H8Z1</accession>
<proteinExistence type="predicted"/>
<evidence type="ECO:0000313" key="2">
    <source>
        <dbReference type="Proteomes" id="UP000479000"/>
    </source>
</evidence>
<name>A0A6H5H8Z1_9HEMI</name>